<dbReference type="PROSITE" id="PS50106">
    <property type="entry name" value="PDZ"/>
    <property type="match status" value="1"/>
</dbReference>
<dbReference type="Gene3D" id="2.30.42.10">
    <property type="match status" value="1"/>
</dbReference>
<dbReference type="RefSeq" id="WP_144350198.1">
    <property type="nucleotide sequence ID" value="NZ_CP036259.1"/>
</dbReference>
<dbReference type="InterPro" id="IPR036034">
    <property type="entry name" value="PDZ_sf"/>
</dbReference>
<evidence type="ECO:0000256" key="2">
    <source>
        <dbReference type="ARBA" id="ARBA00022670"/>
    </source>
</evidence>
<dbReference type="InterPro" id="IPR001478">
    <property type="entry name" value="PDZ"/>
</dbReference>
<dbReference type="KEGG" id="sted:SPTER_19380"/>
<dbReference type="GO" id="GO:0004252">
    <property type="term" value="F:serine-type endopeptidase activity"/>
    <property type="evidence" value="ECO:0007669"/>
    <property type="project" value="InterPro"/>
</dbReference>
<keyword evidence="3" id="KW-0378">Hydrolase</keyword>
<dbReference type="Pfam" id="PF13180">
    <property type="entry name" value="PDZ_2"/>
    <property type="match status" value="1"/>
</dbReference>
<comment type="similarity">
    <text evidence="1">Belongs to the peptidase S1C family.</text>
</comment>
<dbReference type="CDD" id="cd06779">
    <property type="entry name" value="cpPDZ_Deg_HtrA-like"/>
    <property type="match status" value="1"/>
</dbReference>
<evidence type="ECO:0000259" key="4">
    <source>
        <dbReference type="PROSITE" id="PS50106"/>
    </source>
</evidence>
<evidence type="ECO:0000256" key="1">
    <source>
        <dbReference type="ARBA" id="ARBA00010541"/>
    </source>
</evidence>
<protein>
    <submittedName>
        <fullName evidence="5">Serine protease HtrA</fullName>
    </submittedName>
</protein>
<dbReference type="AlphaFoldDB" id="A0A517DTD9"/>
<dbReference type="PRINTS" id="PR00834">
    <property type="entry name" value="PROTEASES2C"/>
</dbReference>
<dbReference type="PANTHER" id="PTHR43343:SF3">
    <property type="entry name" value="PROTEASE DO-LIKE 8, CHLOROPLASTIC"/>
    <property type="match status" value="1"/>
</dbReference>
<proteinExistence type="inferred from homology"/>
<accession>A0A517DTD9</accession>
<organism evidence="5 6">
    <name type="scientific">Sporomusa termitida</name>
    <dbReference type="NCBI Taxonomy" id="2377"/>
    <lineage>
        <taxon>Bacteria</taxon>
        <taxon>Bacillati</taxon>
        <taxon>Bacillota</taxon>
        <taxon>Negativicutes</taxon>
        <taxon>Selenomonadales</taxon>
        <taxon>Sporomusaceae</taxon>
        <taxon>Sporomusa</taxon>
    </lineage>
</organism>
<dbReference type="Gene3D" id="2.40.10.10">
    <property type="entry name" value="Trypsin-like serine proteases"/>
    <property type="match status" value="2"/>
</dbReference>
<keyword evidence="6" id="KW-1185">Reference proteome</keyword>
<dbReference type="OrthoDB" id="9758917at2"/>
<dbReference type="InterPro" id="IPR001940">
    <property type="entry name" value="Peptidase_S1C"/>
</dbReference>
<feature type="domain" description="PDZ" evidence="4">
    <location>
        <begin position="252"/>
        <end position="343"/>
    </location>
</feature>
<dbReference type="EMBL" id="CP036259">
    <property type="protein sequence ID" value="QDR80609.1"/>
    <property type="molecule type" value="Genomic_DNA"/>
</dbReference>
<dbReference type="InterPro" id="IPR043504">
    <property type="entry name" value="Peptidase_S1_PA_chymotrypsin"/>
</dbReference>
<reference evidence="5 6" key="1">
    <citation type="submission" date="2019-02" db="EMBL/GenBank/DDBJ databases">
        <title>Closed genome of Sporomusa termitida DSM 4440.</title>
        <authorList>
            <person name="Poehlein A."/>
            <person name="Daniel R."/>
        </authorList>
    </citation>
    <scope>NUCLEOTIDE SEQUENCE [LARGE SCALE GENOMIC DNA]</scope>
    <source>
        <strain evidence="5 6">DSM 4440</strain>
    </source>
</reference>
<evidence type="ECO:0000313" key="5">
    <source>
        <dbReference type="EMBL" id="QDR80609.1"/>
    </source>
</evidence>
<name>A0A517DTD9_9FIRM</name>
<dbReference type="InterPro" id="IPR009003">
    <property type="entry name" value="Peptidase_S1_PA"/>
</dbReference>
<dbReference type="SUPFAM" id="SSF50494">
    <property type="entry name" value="Trypsin-like serine proteases"/>
    <property type="match status" value="1"/>
</dbReference>
<dbReference type="SMART" id="SM00228">
    <property type="entry name" value="PDZ"/>
    <property type="match status" value="1"/>
</dbReference>
<keyword evidence="2 5" id="KW-0645">Protease</keyword>
<dbReference type="GO" id="GO:0006508">
    <property type="term" value="P:proteolysis"/>
    <property type="evidence" value="ECO:0007669"/>
    <property type="project" value="UniProtKB-KW"/>
</dbReference>
<evidence type="ECO:0000313" key="6">
    <source>
        <dbReference type="Proteomes" id="UP000320776"/>
    </source>
</evidence>
<dbReference type="InterPro" id="IPR051201">
    <property type="entry name" value="Chloro_Bact_Ser_Proteases"/>
</dbReference>
<evidence type="ECO:0000256" key="3">
    <source>
        <dbReference type="ARBA" id="ARBA00022801"/>
    </source>
</evidence>
<gene>
    <name evidence="5" type="primary">htrA_1</name>
    <name evidence="5" type="ORF">SPTER_19380</name>
</gene>
<sequence>MNKWLQRFSILVIGLSIGVLPLVNFVKASPIPNLVPPVANSTAPSGERNTYVVQAVKDVGPAVVGITNKAYMRDNFDQKVLVEKGAGSGVIFDSAGYIATNYHVVEGAQDITVSLPDGRIMSGKVIGMDQATDLAVVKVEAADLPAVTFGDSDAIMVGEPAIAIGNPLGMEFRGSVTVGVISALNRTIEVGDRRFKLIQTDAAINPGNSGGALVNANGQVIGINSAKIASAGVEGMGFSIPINSARPILQSLVEHGKVARAYLGIGVLDRDAALRSGYRPPVDEGVYITRVEKNGPAFLADMQEGDVIVKVNGADINGIADLRTALDSIAIGSTVEIVIIRNGKTLTLNPVVKEMPN</sequence>
<dbReference type="Pfam" id="PF13365">
    <property type="entry name" value="Trypsin_2"/>
    <property type="match status" value="1"/>
</dbReference>
<dbReference type="PANTHER" id="PTHR43343">
    <property type="entry name" value="PEPTIDASE S12"/>
    <property type="match status" value="1"/>
</dbReference>
<dbReference type="SUPFAM" id="SSF50156">
    <property type="entry name" value="PDZ domain-like"/>
    <property type="match status" value="1"/>
</dbReference>
<dbReference type="Proteomes" id="UP000320776">
    <property type="component" value="Chromosome"/>
</dbReference>